<accession>A0ABT5X524</accession>
<dbReference type="EMBL" id="JARFPK010000003">
    <property type="protein sequence ID" value="MDF0589800.1"/>
    <property type="molecule type" value="Genomic_DNA"/>
</dbReference>
<evidence type="ECO:0000313" key="2">
    <source>
        <dbReference type="Proteomes" id="UP001220010"/>
    </source>
</evidence>
<dbReference type="SUPFAM" id="SSF47413">
    <property type="entry name" value="lambda repressor-like DNA-binding domains"/>
    <property type="match status" value="1"/>
</dbReference>
<sequence length="109" mass="12220">MKLPCESAVWDTLPSIRAAVAKELVDRGLSQKEVSQLLKISPPAVSQYVSKKRGYSITFSDEVNQAITRLADEMVHSDAFDPTDKICEICRMLREGEEVEARDECEGCR</sequence>
<dbReference type="PANTHER" id="PTHR40730">
    <property type="entry name" value="TRANSCRIPTIONAL REGULATOR PROTEIN-LIKE PROTEIN"/>
    <property type="match status" value="1"/>
</dbReference>
<protein>
    <submittedName>
        <fullName evidence="1">Transcriptional regulator</fullName>
    </submittedName>
</protein>
<dbReference type="RefSeq" id="WP_316965561.1">
    <property type="nucleotide sequence ID" value="NZ_JARFPK010000003.1"/>
</dbReference>
<gene>
    <name evidence="1" type="ORF">P0O15_01220</name>
</gene>
<evidence type="ECO:0000313" key="1">
    <source>
        <dbReference type="EMBL" id="MDF0589800.1"/>
    </source>
</evidence>
<reference evidence="1 2" key="1">
    <citation type="submission" date="2023-03" db="EMBL/GenBank/DDBJ databases">
        <title>WGS of Methanotrichaceae archaeon Mx.</title>
        <authorList>
            <person name="Sorokin D.Y."/>
            <person name="Merkel A.Y."/>
        </authorList>
    </citation>
    <scope>NUCLEOTIDE SEQUENCE [LARGE SCALE GENOMIC DNA]</scope>
    <source>
        <strain evidence="1 2">Mx</strain>
    </source>
</reference>
<name>A0ABT5X524_9EURY</name>
<dbReference type="Proteomes" id="UP001220010">
    <property type="component" value="Unassembled WGS sequence"/>
</dbReference>
<organism evidence="1 2">
    <name type="scientific">Candidatus Methanocrinis natronophilus</name>
    <dbReference type="NCBI Taxonomy" id="3033396"/>
    <lineage>
        <taxon>Archaea</taxon>
        <taxon>Methanobacteriati</taxon>
        <taxon>Methanobacteriota</taxon>
        <taxon>Stenosarchaea group</taxon>
        <taxon>Methanomicrobia</taxon>
        <taxon>Methanotrichales</taxon>
        <taxon>Methanotrichaceae</taxon>
        <taxon>Methanocrinis</taxon>
    </lineage>
</organism>
<comment type="caution">
    <text evidence="1">The sequence shown here is derived from an EMBL/GenBank/DDBJ whole genome shotgun (WGS) entry which is preliminary data.</text>
</comment>
<dbReference type="PANTHER" id="PTHR40730:SF3">
    <property type="entry name" value="HTH CRO_C1-TYPE DOMAIN-CONTAINING PROTEIN"/>
    <property type="match status" value="1"/>
</dbReference>
<keyword evidence="2" id="KW-1185">Reference proteome</keyword>
<proteinExistence type="predicted"/>
<dbReference type="InterPro" id="IPR010982">
    <property type="entry name" value="Lambda_DNA-bd_dom_sf"/>
</dbReference>